<name>A0A9X3TWZ1_9PROT</name>
<organism evidence="2 3">
    <name type="scientific">Govanella unica</name>
    <dbReference type="NCBI Taxonomy" id="2975056"/>
    <lineage>
        <taxon>Bacteria</taxon>
        <taxon>Pseudomonadati</taxon>
        <taxon>Pseudomonadota</taxon>
        <taxon>Alphaproteobacteria</taxon>
        <taxon>Emcibacterales</taxon>
        <taxon>Govanellaceae</taxon>
        <taxon>Govanella</taxon>
    </lineage>
</organism>
<keyword evidence="3" id="KW-1185">Reference proteome</keyword>
<dbReference type="EMBL" id="JANWOI010000001">
    <property type="protein sequence ID" value="MDA5193288.1"/>
    <property type="molecule type" value="Genomic_DNA"/>
</dbReference>
<proteinExistence type="predicted"/>
<comment type="caution">
    <text evidence="2">The sequence shown here is derived from an EMBL/GenBank/DDBJ whole genome shotgun (WGS) entry which is preliminary data.</text>
</comment>
<dbReference type="RefSeq" id="WP_274942981.1">
    <property type="nucleotide sequence ID" value="NZ_JANWOI010000001.1"/>
</dbReference>
<evidence type="ECO:0000313" key="3">
    <source>
        <dbReference type="Proteomes" id="UP001141619"/>
    </source>
</evidence>
<dbReference type="Proteomes" id="UP001141619">
    <property type="component" value="Unassembled WGS sequence"/>
</dbReference>
<reference evidence="2" key="1">
    <citation type="submission" date="2022-08" db="EMBL/GenBank/DDBJ databases">
        <authorList>
            <person name="Vandamme P."/>
            <person name="Hettiarachchi A."/>
            <person name="Peeters C."/>
            <person name="Cnockaert M."/>
            <person name="Carlier A."/>
        </authorList>
    </citation>
    <scope>NUCLEOTIDE SEQUENCE</scope>
    <source>
        <strain evidence="2">LMG 31809</strain>
    </source>
</reference>
<evidence type="ECO:0000313" key="2">
    <source>
        <dbReference type="EMBL" id="MDA5193288.1"/>
    </source>
</evidence>
<reference evidence="2" key="2">
    <citation type="journal article" date="2023" name="Syst. Appl. Microbiol.">
        <title>Govania unica gen. nov., sp. nov., a rare biosphere bacterium that represents a novel family in the class Alphaproteobacteria.</title>
        <authorList>
            <person name="Vandamme P."/>
            <person name="Peeters C."/>
            <person name="Hettiarachchi A."/>
            <person name="Cnockaert M."/>
            <person name="Carlier A."/>
        </authorList>
    </citation>
    <scope>NUCLEOTIDE SEQUENCE</scope>
    <source>
        <strain evidence="2">LMG 31809</strain>
    </source>
</reference>
<accession>A0A9X3TWZ1</accession>
<dbReference type="InterPro" id="IPR022104">
    <property type="entry name" value="DUF3644"/>
</dbReference>
<dbReference type="AlphaFoldDB" id="A0A9X3TWZ1"/>
<sequence>MSREGKRIPNDQVLIMRGLRAHFEFNDQDITSIFSHFLRSLNHREVGYAISRHGRYQDVEGVSSQDASENFLRKYGRVIRATIFSDCLNTSRKERLLYEAVEQIICAVSFYNNPIISARAESFFVHAVIAWTKLLQAHYVARKVEPIYENGRWWDIKELTRRGDCPLEAAVKENIKLISDIRDMIEHRVGDAIGTSLHQYVQACALNFSNFIEKKFGVLWSVQHELSFSIQFYKLTIAQASNRHNAVPCDVEAKCLEVGRSVSDDIYNDPAFAFRVYVIPKTTNNPKVADQAVHYRAIGSNAEMAVRDVERLKISRKSVIQILKNEYGKATFNISAFERLARENDLRNINKGFCTKIENNIYWYKDKIVPEFVRLMI</sequence>
<protein>
    <submittedName>
        <fullName evidence="2">DUF3644 domain-containing protein</fullName>
    </submittedName>
</protein>
<gene>
    <name evidence="2" type="ORF">NYP16_04870</name>
</gene>
<dbReference type="Pfam" id="PF12358">
    <property type="entry name" value="DUF3644"/>
    <property type="match status" value="1"/>
</dbReference>
<evidence type="ECO:0000259" key="1">
    <source>
        <dbReference type="Pfam" id="PF12358"/>
    </source>
</evidence>
<feature type="domain" description="DUF3644" evidence="1">
    <location>
        <begin position="95"/>
        <end position="242"/>
    </location>
</feature>